<dbReference type="GO" id="GO:0015679">
    <property type="term" value="P:plasma membrane copper ion transport"/>
    <property type="evidence" value="ECO:0007669"/>
    <property type="project" value="TreeGrafter"/>
</dbReference>
<dbReference type="InterPro" id="IPR058649">
    <property type="entry name" value="CzcB_C"/>
</dbReference>
<protein>
    <submittedName>
        <fullName evidence="6">HlyD family efflux transporter periplasmic adaptor subunit</fullName>
    </submittedName>
</protein>
<evidence type="ECO:0000259" key="5">
    <source>
        <dbReference type="Pfam" id="PF25975"/>
    </source>
</evidence>
<evidence type="ECO:0000256" key="3">
    <source>
        <dbReference type="SAM" id="MobiDB-lite"/>
    </source>
</evidence>
<dbReference type="PANTHER" id="PTHR30097">
    <property type="entry name" value="CATION EFFLUX SYSTEM PROTEIN CUSB"/>
    <property type="match status" value="1"/>
</dbReference>
<keyword evidence="7" id="KW-1185">Reference proteome</keyword>
<comment type="caution">
    <text evidence="6">The sequence shown here is derived from an EMBL/GenBank/DDBJ whole genome shotgun (WGS) entry which is preliminary data.</text>
</comment>
<dbReference type="Gene3D" id="2.40.420.20">
    <property type="match status" value="1"/>
</dbReference>
<dbReference type="SUPFAM" id="SSF111369">
    <property type="entry name" value="HlyD-like secretion proteins"/>
    <property type="match status" value="1"/>
</dbReference>
<dbReference type="GO" id="GO:0060003">
    <property type="term" value="P:copper ion export"/>
    <property type="evidence" value="ECO:0007669"/>
    <property type="project" value="TreeGrafter"/>
</dbReference>
<dbReference type="InterPro" id="IPR051909">
    <property type="entry name" value="MFP_Cation_Efflux"/>
</dbReference>
<feature type="chain" id="PRO_5021505186" evidence="4">
    <location>
        <begin position="24"/>
        <end position="370"/>
    </location>
</feature>
<evidence type="ECO:0000256" key="2">
    <source>
        <dbReference type="SAM" id="Coils"/>
    </source>
</evidence>
<reference evidence="6 7" key="1">
    <citation type="submission" date="2019-03" db="EMBL/GenBank/DDBJ databases">
        <title>Ramlibacter rhizophilus CCTCC AB2015357, whole genome shotgun sequence.</title>
        <authorList>
            <person name="Zhang X."/>
            <person name="Feng G."/>
            <person name="Zhu H."/>
        </authorList>
    </citation>
    <scope>NUCLEOTIDE SEQUENCE [LARGE SCALE GENOMIC DNA]</scope>
    <source>
        <strain evidence="6 7">CCTCC AB2015357</strain>
    </source>
</reference>
<dbReference type="Proteomes" id="UP000297564">
    <property type="component" value="Unassembled WGS sequence"/>
</dbReference>
<name>A0A4Z0C061_9BURK</name>
<evidence type="ECO:0000313" key="6">
    <source>
        <dbReference type="EMBL" id="TFZ04591.1"/>
    </source>
</evidence>
<dbReference type="Gene3D" id="1.10.287.470">
    <property type="entry name" value="Helix hairpin bin"/>
    <property type="match status" value="1"/>
</dbReference>
<keyword evidence="1" id="KW-0813">Transport</keyword>
<dbReference type="Gene3D" id="2.40.50.100">
    <property type="match status" value="1"/>
</dbReference>
<feature type="signal peptide" evidence="4">
    <location>
        <begin position="1"/>
        <end position="23"/>
    </location>
</feature>
<feature type="coiled-coil region" evidence="2">
    <location>
        <begin position="122"/>
        <end position="158"/>
    </location>
</feature>
<dbReference type="PANTHER" id="PTHR30097:SF4">
    <property type="entry name" value="SLR6042 PROTEIN"/>
    <property type="match status" value="1"/>
</dbReference>
<dbReference type="AlphaFoldDB" id="A0A4Z0C061"/>
<accession>A0A4Z0C061</accession>
<dbReference type="RefSeq" id="WP_135283473.1">
    <property type="nucleotide sequence ID" value="NZ_SMLL01000001.1"/>
</dbReference>
<gene>
    <name evidence="6" type="ORF">EZ242_02250</name>
</gene>
<evidence type="ECO:0000313" key="7">
    <source>
        <dbReference type="Proteomes" id="UP000297564"/>
    </source>
</evidence>
<keyword evidence="2" id="KW-0175">Coiled coil</keyword>
<feature type="region of interest" description="Disordered" evidence="3">
    <location>
        <begin position="26"/>
        <end position="52"/>
    </location>
</feature>
<dbReference type="GO" id="GO:0030313">
    <property type="term" value="C:cell envelope"/>
    <property type="evidence" value="ECO:0007669"/>
    <property type="project" value="TreeGrafter"/>
</dbReference>
<dbReference type="Pfam" id="PF25975">
    <property type="entry name" value="CzcB_C"/>
    <property type="match status" value="1"/>
</dbReference>
<dbReference type="OrthoDB" id="7059230at2"/>
<feature type="domain" description="CzcB-like C-terminal circularly permuted SH3-like" evidence="5">
    <location>
        <begin position="305"/>
        <end position="363"/>
    </location>
</feature>
<keyword evidence="4" id="KW-0732">Signal</keyword>
<evidence type="ECO:0000256" key="1">
    <source>
        <dbReference type="ARBA" id="ARBA00022448"/>
    </source>
</evidence>
<proteinExistence type="predicted"/>
<sequence>MKNKHIIAACACLFALLASPAFAGPEHNHGESAPAPTSNSPKRLPDGSVFLPKNSQRQLAVRTQLAEERPAAQTIELTGRVSMDPNAGGRVQPTQAGRLEAGPRGLPSLGQFVRKGEALAVVRSSASAIERANQQAQAAELRAQLDLARRRVARLSELEGTVPAKEIEAARSDVVSLQQRLAAVGASVSASETLVAPISGVISASNAVAGQVVDAREALFEIVDPSKLVVEALVFDMSLLSNVGAASASPAPGVSVPLRLLGAGRAQREGAIPLQFRTAGNSAVPLAVNQPVKVLVHTRTMVKGVAVPAAAVVKSPSNQDMVWVHTGAEVFQPRTVRVSPLDGANMAVTDGLKAGERVVTQGAALVNQVR</sequence>
<organism evidence="6 7">
    <name type="scientific">Ramlibacter rhizophilus</name>
    <dbReference type="NCBI Taxonomy" id="1781167"/>
    <lineage>
        <taxon>Bacteria</taxon>
        <taxon>Pseudomonadati</taxon>
        <taxon>Pseudomonadota</taxon>
        <taxon>Betaproteobacteria</taxon>
        <taxon>Burkholderiales</taxon>
        <taxon>Comamonadaceae</taxon>
        <taxon>Ramlibacter</taxon>
    </lineage>
</organism>
<evidence type="ECO:0000256" key="4">
    <source>
        <dbReference type="SAM" id="SignalP"/>
    </source>
</evidence>
<feature type="region of interest" description="Disordered" evidence="3">
    <location>
        <begin position="66"/>
        <end position="103"/>
    </location>
</feature>
<dbReference type="EMBL" id="SMLL01000001">
    <property type="protein sequence ID" value="TFZ04591.1"/>
    <property type="molecule type" value="Genomic_DNA"/>
</dbReference>